<dbReference type="AlphaFoldDB" id="A0A1A3CNZ5"/>
<sequence>MLGTSERLERVWDSGSDHSAELAEINDTLADLTGLLRAGPYKAGTPQRVKLNERIQALAARQAELSTETVKPSGWTCQPTGEKFADWWDRQDVTDRNVWLRSMGIRLEFKYATERSTPSVNLGLGDLGTLTKQLDANGPAARWQAVLSAMGENGQGITVGLDGSVEFTVKDENST</sequence>
<evidence type="ECO:0000313" key="1">
    <source>
        <dbReference type="EMBL" id="OBI88649.1"/>
    </source>
</evidence>
<gene>
    <name evidence="1" type="ORF">A9X01_14725</name>
</gene>
<proteinExistence type="predicted"/>
<dbReference type="RefSeq" id="WP_065119980.1">
    <property type="nucleotide sequence ID" value="NZ_LZKQ01000070.1"/>
</dbReference>
<dbReference type="EMBL" id="LZKQ01000070">
    <property type="protein sequence ID" value="OBI88649.1"/>
    <property type="molecule type" value="Genomic_DNA"/>
</dbReference>
<name>A0A1A3CNZ5_MYCAS</name>
<protein>
    <submittedName>
        <fullName evidence="1">Uncharacterized protein</fullName>
    </submittedName>
</protein>
<comment type="caution">
    <text evidence="1">The sequence shown here is derived from an EMBL/GenBank/DDBJ whole genome shotgun (WGS) entry which is preliminary data.</text>
</comment>
<accession>A0A1A3CNZ5</accession>
<organism evidence="1 2">
    <name type="scientific">Mycobacterium asiaticum</name>
    <dbReference type="NCBI Taxonomy" id="1790"/>
    <lineage>
        <taxon>Bacteria</taxon>
        <taxon>Bacillati</taxon>
        <taxon>Actinomycetota</taxon>
        <taxon>Actinomycetes</taxon>
        <taxon>Mycobacteriales</taxon>
        <taxon>Mycobacteriaceae</taxon>
        <taxon>Mycobacterium</taxon>
    </lineage>
</organism>
<dbReference type="Proteomes" id="UP000093795">
    <property type="component" value="Unassembled WGS sequence"/>
</dbReference>
<evidence type="ECO:0000313" key="2">
    <source>
        <dbReference type="Proteomes" id="UP000093795"/>
    </source>
</evidence>
<reference evidence="1 2" key="1">
    <citation type="submission" date="2016-06" db="EMBL/GenBank/DDBJ databases">
        <authorList>
            <person name="Kjaerup R.B."/>
            <person name="Dalgaard T.S."/>
            <person name="Juul-Madsen H.R."/>
        </authorList>
    </citation>
    <scope>NUCLEOTIDE SEQUENCE [LARGE SCALE GENOMIC DNA]</scope>
    <source>
        <strain evidence="1 2">1081914.2</strain>
    </source>
</reference>